<dbReference type="RefSeq" id="YP_009287629.1">
    <property type="nucleotide sequence ID" value="NC_031074.1"/>
</dbReference>
<protein>
    <recommendedName>
        <fullName evidence="1">SRCR domain-containing protein</fullName>
    </recommendedName>
</protein>
<evidence type="ECO:0000313" key="3">
    <source>
        <dbReference type="Proteomes" id="UP000202170"/>
    </source>
</evidence>
<feature type="domain" description="SRCR" evidence="1">
    <location>
        <begin position="45"/>
        <end position="99"/>
    </location>
</feature>
<dbReference type="GO" id="GO:0016020">
    <property type="term" value="C:membrane"/>
    <property type="evidence" value="ECO:0007669"/>
    <property type="project" value="InterPro"/>
</dbReference>
<proteinExistence type="predicted"/>
<dbReference type="GeneID" id="29080425"/>
<name>A0A1B3AYL0_9CAUD</name>
<dbReference type="KEGG" id="vg:29080425"/>
<reference evidence="3" key="1">
    <citation type="submission" date="2016-07" db="EMBL/GenBank/DDBJ databases">
        <authorList>
            <person name="Florea S."/>
            <person name="Webb J.S."/>
            <person name="Jaromczyk J."/>
            <person name="Schardl C.L."/>
        </authorList>
    </citation>
    <scope>NUCLEOTIDE SEQUENCE [LARGE SCALE GENOMIC DNA]</scope>
</reference>
<gene>
    <name evidence="2" type="primary">161</name>
    <name evidence="2" type="ORF">SEA_BANTAM_161</name>
</gene>
<sequence>MPFVVCDGRDIGGIMHLYEFDFTGEGYVLDLTPETLSTLTGVDVNRLSGMFGSGDIGRVEVIRDTDHTWQDICGDMESCAVALFIEPGSQSANYTCTDLYDEHNESLAAFQRAVERIYPDHREYCIDRDYVHRVLTRYGELLGLNVEFRTFSGEGPSDWLPVISVMPAGVEENGVADEMEKYWDGEVYGYVITLESPLGDVIDSSVWGFVGDEYVISEVVSELKWAIEQVSAQIREAKAA</sequence>
<accession>A0A1B3AYL0</accession>
<keyword evidence="3" id="KW-1185">Reference proteome</keyword>
<dbReference type="InterPro" id="IPR001190">
    <property type="entry name" value="SRCR"/>
</dbReference>
<evidence type="ECO:0000313" key="2">
    <source>
        <dbReference type="EMBL" id="AOE43850.1"/>
    </source>
</evidence>
<dbReference type="PROSITE" id="PS50287">
    <property type="entry name" value="SRCR_2"/>
    <property type="match status" value="1"/>
</dbReference>
<evidence type="ECO:0000259" key="1">
    <source>
        <dbReference type="PROSITE" id="PS50287"/>
    </source>
</evidence>
<organism evidence="2 3">
    <name type="scientific">Gordonia phage Bantam</name>
    <dbReference type="NCBI Taxonomy" id="1887641"/>
    <lineage>
        <taxon>Viruses</taxon>
        <taxon>Duplodnaviria</taxon>
        <taxon>Heunggongvirae</taxon>
        <taxon>Uroviricota</taxon>
        <taxon>Caudoviricetes</taxon>
        <taxon>Bantamvirus</taxon>
        <taxon>Bantamvirus bantam</taxon>
    </lineage>
</organism>
<dbReference type="EMBL" id="KX557272">
    <property type="protein sequence ID" value="AOE43850.1"/>
    <property type="molecule type" value="Genomic_DNA"/>
</dbReference>
<dbReference type="Proteomes" id="UP000202170">
    <property type="component" value="Segment"/>
</dbReference>